<dbReference type="SUPFAM" id="SSF53474">
    <property type="entry name" value="alpha/beta-Hydrolases"/>
    <property type="match status" value="1"/>
</dbReference>
<dbReference type="Gene3D" id="3.40.50.1820">
    <property type="entry name" value="alpha/beta hydrolase"/>
    <property type="match status" value="1"/>
</dbReference>
<evidence type="ECO:0000256" key="1">
    <source>
        <dbReference type="ARBA" id="ARBA00022729"/>
    </source>
</evidence>
<keyword evidence="1" id="KW-0732">Signal</keyword>
<proteinExistence type="predicted"/>
<evidence type="ECO:0000313" key="2">
    <source>
        <dbReference type="EMBL" id="BFO70394.1"/>
    </source>
</evidence>
<dbReference type="PANTHER" id="PTHR43037:SF1">
    <property type="entry name" value="BLL1128 PROTEIN"/>
    <property type="match status" value="1"/>
</dbReference>
<protein>
    <recommendedName>
        <fullName evidence="3">Alpha/beta hydrolase</fullName>
    </recommendedName>
</protein>
<evidence type="ECO:0008006" key="3">
    <source>
        <dbReference type="Google" id="ProtNLM"/>
    </source>
</evidence>
<dbReference type="AlphaFoldDB" id="A0AB33IN50"/>
<sequence>MKKRNLLLFVCLWLVGGLYAEDKLSKEQAIAVKQELVDQWKASVRERYQQTWSDKCVRIDTLKMPFWVKIYGEKPKDGYSLYISLHGGGTVPAAANDQQYENQKRLYAPKNSVYLVPRAPYNMWNMWCRPMLDQFYEALIQMAIVFEDVNPDKVYIMGYSAGGDGVWRMAPRMADTWAAASMMAGHPGDVSLLNLRNTPFMIWCGADDAAYDRNKLDAQRGVQMDSLQQADPEGYIHETHIVKGMGHWMQRVDTVAVDWMAQYQRNPYPKKIVWKQEEVRRPSFYWVTIPKREMLPGKTIRLSVEGNVINITQCDYKQVTLNLNDELVNLDEKVTVKYRGKKLFKGKLKRSRATLETTLKERNDPRYVFPAQVKLNMK</sequence>
<name>A0AB33IN50_9BACT</name>
<reference evidence="2" key="1">
    <citation type="submission" date="2024-07" db="EMBL/GenBank/DDBJ databases">
        <title>Complete genome sequence of Prevotella sp. YM-2024 GTC17253.</title>
        <authorList>
            <person name="Hayashi M."/>
            <person name="Muto Y."/>
            <person name="Tanaka K."/>
            <person name="Niwa H."/>
        </authorList>
    </citation>
    <scope>NUCLEOTIDE SEQUENCE</scope>
    <source>
        <strain evidence="2">GTC17253</strain>
    </source>
</reference>
<dbReference type="PANTHER" id="PTHR43037">
    <property type="entry name" value="UNNAMED PRODUCT-RELATED"/>
    <property type="match status" value="1"/>
</dbReference>
<organism evidence="2">
    <name type="scientific">Prevotella sp. GTC17253</name>
    <dbReference type="NCBI Taxonomy" id="3236793"/>
    <lineage>
        <taxon>Bacteria</taxon>
        <taxon>Pseudomonadati</taxon>
        <taxon>Bacteroidota</taxon>
        <taxon>Bacteroidia</taxon>
        <taxon>Bacteroidales</taxon>
        <taxon>Prevotellaceae</taxon>
        <taxon>Prevotella</taxon>
    </lineage>
</organism>
<dbReference type="EMBL" id="AP035785">
    <property type="protein sequence ID" value="BFO70394.1"/>
    <property type="molecule type" value="Genomic_DNA"/>
</dbReference>
<dbReference type="InterPro" id="IPR050955">
    <property type="entry name" value="Plant_Biomass_Hydrol_Est"/>
</dbReference>
<gene>
    <name evidence="2" type="ORF">GTC17253_03600</name>
</gene>
<accession>A0AB33IN50</accession>
<dbReference type="InterPro" id="IPR029058">
    <property type="entry name" value="AB_hydrolase_fold"/>
</dbReference>